<name>A0ABS6Z3K6_9ACTN</name>
<comment type="caution">
    <text evidence="3">The sequence shown here is derived from an EMBL/GenBank/DDBJ whole genome shotgun (WGS) entry which is preliminary data.</text>
</comment>
<evidence type="ECO:0000256" key="1">
    <source>
        <dbReference type="SAM" id="MobiDB-lite"/>
    </source>
</evidence>
<feature type="domain" description="A-factor biosynthesis hotdog" evidence="2">
    <location>
        <begin position="264"/>
        <end position="372"/>
    </location>
</feature>
<dbReference type="Proteomes" id="UP000812013">
    <property type="component" value="Unassembled WGS sequence"/>
</dbReference>
<dbReference type="Pfam" id="PF03756">
    <property type="entry name" value="AfsA"/>
    <property type="match status" value="2"/>
</dbReference>
<feature type="compositionally biased region" description="Low complexity" evidence="1">
    <location>
        <begin position="28"/>
        <end position="38"/>
    </location>
</feature>
<dbReference type="InterPro" id="IPR029069">
    <property type="entry name" value="HotDog_dom_sf"/>
</dbReference>
<accession>A0ABS6Z3K6</accession>
<dbReference type="EMBL" id="WTFF01000054">
    <property type="protein sequence ID" value="MBW5482340.1"/>
    <property type="molecule type" value="Genomic_DNA"/>
</dbReference>
<reference evidence="3 4" key="1">
    <citation type="submission" date="2019-12" db="EMBL/GenBank/DDBJ databases">
        <title>Genome sequence of Streptomyces bambusae.</title>
        <authorList>
            <person name="Bansal K."/>
            <person name="Choksket S."/>
            <person name="Korpole S."/>
            <person name="Patil P.B."/>
        </authorList>
    </citation>
    <scope>NUCLEOTIDE SEQUENCE [LARGE SCALE GENOMIC DNA]</scope>
    <source>
        <strain evidence="3 4">SK60</strain>
    </source>
</reference>
<protein>
    <submittedName>
        <fullName evidence="3">Transcriptional regulator</fullName>
    </submittedName>
</protein>
<organism evidence="3 4">
    <name type="scientific">Streptomyces bambusae</name>
    <dbReference type="NCBI Taxonomy" id="1550616"/>
    <lineage>
        <taxon>Bacteria</taxon>
        <taxon>Bacillati</taxon>
        <taxon>Actinomycetota</taxon>
        <taxon>Actinomycetes</taxon>
        <taxon>Kitasatosporales</taxon>
        <taxon>Streptomycetaceae</taxon>
        <taxon>Streptomyces</taxon>
    </lineage>
</organism>
<feature type="region of interest" description="Disordered" evidence="1">
    <location>
        <begin position="1"/>
        <end position="49"/>
    </location>
</feature>
<dbReference type="SUPFAM" id="SSF54637">
    <property type="entry name" value="Thioesterase/thiol ester dehydrase-isomerase"/>
    <property type="match status" value="1"/>
</dbReference>
<evidence type="ECO:0000313" key="3">
    <source>
        <dbReference type="EMBL" id="MBW5482340.1"/>
    </source>
</evidence>
<proteinExistence type="predicted"/>
<feature type="domain" description="A-factor biosynthesis hotdog" evidence="2">
    <location>
        <begin position="92"/>
        <end position="228"/>
    </location>
</feature>
<sequence length="395" mass="43395">MGRQPTHMGRQPTHMGRQPAHPRHAAHPCHAAHASHASRPCRRPTAHPSGGFQMEFEFAQYESGTASRPALPAFGGPAEPPATVTTTVPREYVHKAALAEVLLTGWHRTDDDAFTVTAQWPRSHSFYRSRHGVHDPMLFAETVRQIFPLLSHAAYTVPFGHHLIWEHFSYRTDPGTEGMRAGLLPAEVTLYVDCHDVVQRRGVLSALSLHVEARRDGVRLGSAETRFTSHAPAIYRRLRGAYADKEAALAAAVPVPLPIPAHRVGHKLRENVVLAATRSARRWQLRVDPYHPVLFDHPVDHVPGALLLEAARQAAHVVSGPLPTVATSMDTRFTRFAELDAPCWIDAEPEPGGTGRVHVVIHQNGQELFTATVGTSRLTTDEPAVAAARPVYAHS</sequence>
<dbReference type="InterPro" id="IPR047757">
    <property type="entry name" value="AfsA-like"/>
</dbReference>
<dbReference type="NCBIfam" id="NF041195">
    <property type="entry name" value="ScbA_BarX_GamBu"/>
    <property type="match status" value="1"/>
</dbReference>
<evidence type="ECO:0000259" key="2">
    <source>
        <dbReference type="Pfam" id="PF03756"/>
    </source>
</evidence>
<keyword evidence="4" id="KW-1185">Reference proteome</keyword>
<dbReference type="InterPro" id="IPR005509">
    <property type="entry name" value="AfsA_hotdog_dom"/>
</dbReference>
<gene>
    <name evidence="3" type="ORF">GPJ59_10705</name>
</gene>
<evidence type="ECO:0000313" key="4">
    <source>
        <dbReference type="Proteomes" id="UP000812013"/>
    </source>
</evidence>